<evidence type="ECO:0000313" key="2">
    <source>
        <dbReference type="Proteomes" id="UP000739411"/>
    </source>
</evidence>
<dbReference type="AlphaFoldDB" id="A0A935JY62"/>
<protein>
    <submittedName>
        <fullName evidence="1">PAS domain-containing protein</fullName>
    </submittedName>
</protein>
<dbReference type="Proteomes" id="UP000739411">
    <property type="component" value="Unassembled WGS sequence"/>
</dbReference>
<gene>
    <name evidence="1" type="ORF">IPJ38_14685</name>
</gene>
<dbReference type="SUPFAM" id="SSF55785">
    <property type="entry name" value="PYP-like sensor domain (PAS domain)"/>
    <property type="match status" value="1"/>
</dbReference>
<dbReference type="InterPro" id="IPR035965">
    <property type="entry name" value="PAS-like_dom_sf"/>
</dbReference>
<reference evidence="1 2" key="1">
    <citation type="submission" date="2020-10" db="EMBL/GenBank/DDBJ databases">
        <title>Connecting structure to function with the recovery of over 1000 high-quality activated sludge metagenome-assembled genomes encoding full-length rRNA genes using long-read sequencing.</title>
        <authorList>
            <person name="Singleton C.M."/>
            <person name="Petriglieri F."/>
            <person name="Kristensen J.M."/>
            <person name="Kirkegaard R.H."/>
            <person name="Michaelsen T.Y."/>
            <person name="Andersen M.H."/>
            <person name="Karst S.M."/>
            <person name="Dueholm M.S."/>
            <person name="Nielsen P.H."/>
            <person name="Albertsen M."/>
        </authorList>
    </citation>
    <scope>NUCLEOTIDE SEQUENCE [LARGE SCALE GENOMIC DNA]</scope>
    <source>
        <strain evidence="1">EsbW_18-Q3-R4-48_BATAC.463</strain>
    </source>
</reference>
<proteinExistence type="predicted"/>
<name>A0A935JY62_9RHOO</name>
<dbReference type="EMBL" id="JADJMS010000033">
    <property type="protein sequence ID" value="MBK7416161.1"/>
    <property type="molecule type" value="Genomic_DNA"/>
</dbReference>
<accession>A0A935JY62</accession>
<evidence type="ECO:0000313" key="1">
    <source>
        <dbReference type="EMBL" id="MBK7416161.1"/>
    </source>
</evidence>
<dbReference type="Gene3D" id="3.30.450.20">
    <property type="entry name" value="PAS domain"/>
    <property type="match status" value="1"/>
</dbReference>
<organism evidence="1 2">
    <name type="scientific">Candidatus Dechloromonas phosphorivorans</name>
    <dbReference type="NCBI Taxonomy" id="2899244"/>
    <lineage>
        <taxon>Bacteria</taxon>
        <taxon>Pseudomonadati</taxon>
        <taxon>Pseudomonadota</taxon>
        <taxon>Betaproteobacteria</taxon>
        <taxon>Rhodocyclales</taxon>
        <taxon>Azonexaceae</taxon>
        <taxon>Dechloromonas</taxon>
    </lineage>
</organism>
<sequence>MNREIVLTVLYDLALTISSEVELVPLLDKTLRRFLYHTGFPAGVVVEKEVGEVNANTARLITANGNYALSALLGATVVLPGALFGEKVELLDKVELGVLNLDQSYTYCLRLPVGDVFTIFLLSPREPVVELPLTHIFQPVLANLAKAVALCRKSDELRASLAQERDQALSEIDRDRSFLNALYETLPDLVWLKDPEGVYLSCNASFGRLYGAKVSENNLQNRLRFC</sequence>
<comment type="caution">
    <text evidence="1">The sequence shown here is derived from an EMBL/GenBank/DDBJ whole genome shotgun (WGS) entry which is preliminary data.</text>
</comment>